<dbReference type="EMBL" id="LGSZ01000052">
    <property type="protein sequence ID" value="KPH79063.1"/>
    <property type="molecule type" value="Genomic_DNA"/>
</dbReference>
<dbReference type="PANTHER" id="PTHR43877">
    <property type="entry name" value="AMINOALKYLPHOSPHONATE N-ACETYLTRANSFERASE-RELATED-RELATED"/>
    <property type="match status" value="1"/>
</dbReference>
<reference evidence="4 5" key="1">
    <citation type="submission" date="2015-07" db="EMBL/GenBank/DDBJ databases">
        <title>Whole genome sequencing of Bosea vaviloviae isolated from cave pool.</title>
        <authorList>
            <person name="Tan N.E.H."/>
            <person name="Lee Y.P."/>
            <person name="Gan H.M."/>
            <person name="Barton H."/>
            <person name="Savka M.A."/>
        </authorList>
    </citation>
    <scope>NUCLEOTIDE SEQUENCE [LARGE SCALE GENOMIC DNA]</scope>
    <source>
        <strain evidence="4 5">SD260</strain>
    </source>
</reference>
<dbReference type="OrthoDB" id="9799092at2"/>
<feature type="domain" description="N-acetyltransferase" evidence="3">
    <location>
        <begin position="5"/>
        <end position="161"/>
    </location>
</feature>
<evidence type="ECO:0000313" key="5">
    <source>
        <dbReference type="Proteomes" id="UP000037822"/>
    </source>
</evidence>
<dbReference type="RefSeq" id="WP_054210834.1">
    <property type="nucleotide sequence ID" value="NZ_LGSZ01000052.1"/>
</dbReference>
<gene>
    <name evidence="4" type="ORF">AE618_20080</name>
</gene>
<comment type="caution">
    <text evidence="4">The sequence shown here is derived from an EMBL/GenBank/DDBJ whole genome shotgun (WGS) entry which is preliminary data.</text>
</comment>
<keyword evidence="5" id="KW-1185">Reference proteome</keyword>
<dbReference type="InterPro" id="IPR016181">
    <property type="entry name" value="Acyl_CoA_acyltransferase"/>
</dbReference>
<keyword evidence="2" id="KW-0012">Acyltransferase</keyword>
<evidence type="ECO:0000259" key="3">
    <source>
        <dbReference type="PROSITE" id="PS51186"/>
    </source>
</evidence>
<keyword evidence="1" id="KW-0808">Transferase</keyword>
<dbReference type="Pfam" id="PF00583">
    <property type="entry name" value="Acetyltransf_1"/>
    <property type="match status" value="1"/>
</dbReference>
<dbReference type="CDD" id="cd04301">
    <property type="entry name" value="NAT_SF"/>
    <property type="match status" value="1"/>
</dbReference>
<organism evidence="4 5">
    <name type="scientific">Bosea vaviloviae</name>
    <dbReference type="NCBI Taxonomy" id="1526658"/>
    <lineage>
        <taxon>Bacteria</taxon>
        <taxon>Pseudomonadati</taxon>
        <taxon>Pseudomonadota</taxon>
        <taxon>Alphaproteobacteria</taxon>
        <taxon>Hyphomicrobiales</taxon>
        <taxon>Boseaceae</taxon>
        <taxon>Bosea</taxon>
    </lineage>
</organism>
<protein>
    <recommendedName>
        <fullName evidence="3">N-acetyltransferase domain-containing protein</fullName>
    </recommendedName>
</protein>
<dbReference type="PANTHER" id="PTHR43877:SF2">
    <property type="entry name" value="AMINOALKYLPHOSPHONATE N-ACETYLTRANSFERASE-RELATED"/>
    <property type="match status" value="1"/>
</dbReference>
<dbReference type="AlphaFoldDB" id="A0A0N1F2N4"/>
<dbReference type="SUPFAM" id="SSF55729">
    <property type="entry name" value="Acyl-CoA N-acyltransferases (Nat)"/>
    <property type="match status" value="1"/>
</dbReference>
<dbReference type="InterPro" id="IPR050832">
    <property type="entry name" value="Bact_Acetyltransf"/>
</dbReference>
<evidence type="ECO:0000256" key="1">
    <source>
        <dbReference type="ARBA" id="ARBA00022679"/>
    </source>
</evidence>
<dbReference type="Gene3D" id="3.40.630.30">
    <property type="match status" value="1"/>
</dbReference>
<dbReference type="Proteomes" id="UP000037822">
    <property type="component" value="Unassembled WGS sequence"/>
</dbReference>
<accession>A0A0N1F2N4</accession>
<evidence type="ECO:0000256" key="2">
    <source>
        <dbReference type="ARBA" id="ARBA00023315"/>
    </source>
</evidence>
<dbReference type="GO" id="GO:0016747">
    <property type="term" value="F:acyltransferase activity, transferring groups other than amino-acyl groups"/>
    <property type="evidence" value="ECO:0007669"/>
    <property type="project" value="InterPro"/>
</dbReference>
<dbReference type="InterPro" id="IPR000182">
    <property type="entry name" value="GNAT_dom"/>
</dbReference>
<name>A0A0N1F2N4_9HYPH</name>
<dbReference type="PATRIC" id="fig|1526658.3.peg.585"/>
<sequence>MDALPLIHLLIPADAAAYRALRLQALRDHPEAFGASYEDEAARSLEMTAKRLDGGPLNCVFGAFAGDDLVGTAGFVVPDQSPKSRHKGLLVGVHVAPGHRGRELGRRLVTAVIDHARPQVVLLQAAVGVTNAPALRLYESLGFRHYGLEEKALRVEGVFVDEALIVLDFARDA</sequence>
<dbReference type="PROSITE" id="PS51186">
    <property type="entry name" value="GNAT"/>
    <property type="match status" value="1"/>
</dbReference>
<proteinExistence type="predicted"/>
<evidence type="ECO:0000313" key="4">
    <source>
        <dbReference type="EMBL" id="KPH79063.1"/>
    </source>
</evidence>